<dbReference type="EMBL" id="JAHXDN010000005">
    <property type="protein sequence ID" value="MBW4709566.1"/>
    <property type="molecule type" value="Genomic_DNA"/>
</dbReference>
<keyword evidence="2" id="KW-1185">Reference proteome</keyword>
<comment type="caution">
    <text evidence="1">The sequence shown here is derived from an EMBL/GenBank/DDBJ whole genome shotgun (WGS) entry which is preliminary data.</text>
</comment>
<dbReference type="RefSeq" id="WP_219505264.1">
    <property type="nucleotide sequence ID" value="NZ_JAHXDN010000005.1"/>
</dbReference>
<dbReference type="Pfam" id="PF10983">
    <property type="entry name" value="DUF2793"/>
    <property type="match status" value="1"/>
</dbReference>
<gene>
    <name evidence="1" type="ORF">KX928_17405</name>
</gene>
<dbReference type="Proteomes" id="UP001138661">
    <property type="component" value="Unassembled WGS sequence"/>
</dbReference>
<accession>A0A9X1FXL0</accession>
<evidence type="ECO:0000313" key="1">
    <source>
        <dbReference type="EMBL" id="MBW4709566.1"/>
    </source>
</evidence>
<proteinExistence type="predicted"/>
<reference evidence="1" key="1">
    <citation type="submission" date="2021-07" db="EMBL/GenBank/DDBJ databases">
        <title>Roseobacter insulae sp. nov., isolated from a tidal flat.</title>
        <authorList>
            <person name="Park S."/>
            <person name="Yoon J.-H."/>
        </authorList>
    </citation>
    <scope>NUCLEOTIDE SEQUENCE</scope>
    <source>
        <strain evidence="1">YSTF-M11</strain>
    </source>
</reference>
<dbReference type="AlphaFoldDB" id="A0A9X1FXL0"/>
<protein>
    <submittedName>
        <fullName evidence="1">DUF2793 domain-containing protein</fullName>
    </submittedName>
</protein>
<evidence type="ECO:0000313" key="2">
    <source>
        <dbReference type="Proteomes" id="UP001138661"/>
    </source>
</evidence>
<dbReference type="InterPro" id="IPR021251">
    <property type="entry name" value="DUF2793"/>
</dbReference>
<organism evidence="1 2">
    <name type="scientific">Roseobacter insulae</name>
    <dbReference type="NCBI Taxonomy" id="2859783"/>
    <lineage>
        <taxon>Bacteria</taxon>
        <taxon>Pseudomonadati</taxon>
        <taxon>Pseudomonadota</taxon>
        <taxon>Alphaproteobacteria</taxon>
        <taxon>Rhodobacterales</taxon>
        <taxon>Roseobacteraceae</taxon>
        <taxon>Roseobacter</taxon>
    </lineage>
</organism>
<sequence>MATPYLRAPLIAEGQAQPHVTANNATSIADLARGRLALSATTATPPGSPVEGDAYILPTGATGWTSADDSDPAPGDIAIRWAGAWHKITPAIGWTWQILDEGASIIFTAAGWRRGSVAGPLGASLGLVVAEATLDLLGASTSAPDLLPTRAIILGVSSWTIQTVTGAPSYSVGITGEVNKFGGSLGVAVNSSNIGVVGPFATYSLADVIVTSDGADFTGGRVGLAVSAIIPGVPI</sequence>
<name>A0A9X1FXL0_9RHOB</name>